<keyword evidence="3" id="KW-1185">Reference proteome</keyword>
<feature type="compositionally biased region" description="Polar residues" evidence="1">
    <location>
        <begin position="133"/>
        <end position="145"/>
    </location>
</feature>
<dbReference type="Gene3D" id="1.10.30.10">
    <property type="entry name" value="High mobility group box domain"/>
    <property type="match status" value="1"/>
</dbReference>
<dbReference type="Proteomes" id="UP001168877">
    <property type="component" value="Unassembled WGS sequence"/>
</dbReference>
<dbReference type="EMBL" id="JAUESC010000385">
    <property type="protein sequence ID" value="KAK0579130.1"/>
    <property type="molecule type" value="Genomic_DNA"/>
</dbReference>
<reference evidence="2" key="1">
    <citation type="journal article" date="2022" name="Plant J.">
        <title>Strategies of tolerance reflected in two North American maple genomes.</title>
        <authorList>
            <person name="McEvoy S.L."/>
            <person name="Sezen U.U."/>
            <person name="Trouern-Trend A."/>
            <person name="McMahon S.M."/>
            <person name="Schaberg P.G."/>
            <person name="Yang J."/>
            <person name="Wegrzyn J.L."/>
            <person name="Swenson N.G."/>
        </authorList>
    </citation>
    <scope>NUCLEOTIDE SEQUENCE</scope>
    <source>
        <strain evidence="2">NS2018</strain>
    </source>
</reference>
<dbReference type="SUPFAM" id="SSF47095">
    <property type="entry name" value="HMG-box"/>
    <property type="match status" value="1"/>
</dbReference>
<evidence type="ECO:0000256" key="1">
    <source>
        <dbReference type="SAM" id="MobiDB-lite"/>
    </source>
</evidence>
<comment type="caution">
    <text evidence="2">The sequence shown here is derived from an EMBL/GenBank/DDBJ whole genome shotgun (WGS) entry which is preliminary data.</text>
</comment>
<reference evidence="2" key="2">
    <citation type="submission" date="2023-06" db="EMBL/GenBank/DDBJ databases">
        <authorList>
            <person name="Swenson N.G."/>
            <person name="Wegrzyn J.L."/>
            <person name="Mcevoy S.L."/>
        </authorList>
    </citation>
    <scope>NUCLEOTIDE SEQUENCE</scope>
    <source>
        <strain evidence="2">NS2018</strain>
        <tissue evidence="2">Leaf</tissue>
    </source>
</reference>
<dbReference type="InterPro" id="IPR036910">
    <property type="entry name" value="HMG_box_dom_sf"/>
</dbReference>
<evidence type="ECO:0000313" key="3">
    <source>
        <dbReference type="Proteomes" id="UP001168877"/>
    </source>
</evidence>
<sequence length="245" mass="27751">MGGDLKVGVKIEKGEEDGLLGDGIWEICFDVWLWLNSDEWLWWESGNDDLQRRPDYLRRRVTYRLQRPSISVVAATGASLLPGAGDSLLPAGGDYLLQHLQRLHLSFLPSLPTSALKMVNSIRKRKKSGGEQGSRNEGGTQSADTVNPKLDRMAWINFHKQERQIKTGKGNKKSMEEIRQTWNNMSIDEKSKYKVHNEDIVDDKGHSEEGVEDSKVLQFDTRCTPVIDVLLPGRANVYKVNVDFE</sequence>
<dbReference type="AlphaFoldDB" id="A0AA39VGH3"/>
<gene>
    <name evidence="2" type="ORF">LWI29_021525</name>
</gene>
<organism evidence="2 3">
    <name type="scientific">Acer saccharum</name>
    <name type="common">Sugar maple</name>
    <dbReference type="NCBI Taxonomy" id="4024"/>
    <lineage>
        <taxon>Eukaryota</taxon>
        <taxon>Viridiplantae</taxon>
        <taxon>Streptophyta</taxon>
        <taxon>Embryophyta</taxon>
        <taxon>Tracheophyta</taxon>
        <taxon>Spermatophyta</taxon>
        <taxon>Magnoliopsida</taxon>
        <taxon>eudicotyledons</taxon>
        <taxon>Gunneridae</taxon>
        <taxon>Pentapetalae</taxon>
        <taxon>rosids</taxon>
        <taxon>malvids</taxon>
        <taxon>Sapindales</taxon>
        <taxon>Sapindaceae</taxon>
        <taxon>Hippocastanoideae</taxon>
        <taxon>Acereae</taxon>
        <taxon>Acer</taxon>
    </lineage>
</organism>
<feature type="region of interest" description="Disordered" evidence="1">
    <location>
        <begin position="123"/>
        <end position="146"/>
    </location>
</feature>
<protein>
    <submittedName>
        <fullName evidence="2">Uncharacterized protein</fullName>
    </submittedName>
</protein>
<evidence type="ECO:0000313" key="2">
    <source>
        <dbReference type="EMBL" id="KAK0579130.1"/>
    </source>
</evidence>
<name>A0AA39VGH3_ACESA</name>
<proteinExistence type="predicted"/>
<accession>A0AA39VGH3</accession>